<dbReference type="EMBL" id="JAQQAL010000011">
    <property type="protein sequence ID" value="MDC7226273.1"/>
    <property type="molecule type" value="Genomic_DNA"/>
</dbReference>
<feature type="transmembrane region" description="Helical" evidence="13">
    <location>
        <begin position="190"/>
        <end position="217"/>
    </location>
</feature>
<dbReference type="GO" id="GO:0005886">
    <property type="term" value="C:plasma membrane"/>
    <property type="evidence" value="ECO:0007669"/>
    <property type="project" value="UniProtKB-SubCell"/>
</dbReference>
<evidence type="ECO:0000256" key="11">
    <source>
        <dbReference type="ARBA" id="ARBA00022989"/>
    </source>
</evidence>
<dbReference type="GO" id="GO:0004673">
    <property type="term" value="F:protein histidine kinase activity"/>
    <property type="evidence" value="ECO:0007669"/>
    <property type="project" value="UniProtKB-EC"/>
</dbReference>
<dbReference type="InterPro" id="IPR005467">
    <property type="entry name" value="His_kinase_dom"/>
</dbReference>
<evidence type="ECO:0000256" key="10">
    <source>
        <dbReference type="ARBA" id="ARBA00022840"/>
    </source>
</evidence>
<dbReference type="InterPro" id="IPR036890">
    <property type="entry name" value="HATPase_C_sf"/>
</dbReference>
<evidence type="ECO:0000256" key="6">
    <source>
        <dbReference type="ARBA" id="ARBA00022679"/>
    </source>
</evidence>
<dbReference type="Pfam" id="PF07568">
    <property type="entry name" value="HisKA_2"/>
    <property type="match status" value="1"/>
</dbReference>
<reference evidence="15 16" key="1">
    <citation type="submission" date="2022-12" db="EMBL/GenBank/DDBJ databases">
        <title>Metagenome assembled genome from gulf of manar.</title>
        <authorList>
            <person name="Kohli P."/>
            <person name="Pk S."/>
            <person name="Venkata Ramana C."/>
            <person name="Sasikala C."/>
        </authorList>
    </citation>
    <scope>NUCLEOTIDE SEQUENCE [LARGE SCALE GENOMIC DNA]</scope>
    <source>
        <strain evidence="15">JB008</strain>
    </source>
</reference>
<keyword evidence="6" id="KW-0808">Transferase</keyword>
<dbReference type="GO" id="GO:0005524">
    <property type="term" value="F:ATP binding"/>
    <property type="evidence" value="ECO:0007669"/>
    <property type="project" value="UniProtKB-KW"/>
</dbReference>
<dbReference type="PROSITE" id="PS50109">
    <property type="entry name" value="HIS_KIN"/>
    <property type="match status" value="1"/>
</dbReference>
<keyword evidence="12 13" id="KW-0472">Membrane</keyword>
<keyword evidence="7 13" id="KW-0812">Transmembrane</keyword>
<dbReference type="Pfam" id="PF02518">
    <property type="entry name" value="HATPase_c"/>
    <property type="match status" value="1"/>
</dbReference>
<evidence type="ECO:0000256" key="5">
    <source>
        <dbReference type="ARBA" id="ARBA00022553"/>
    </source>
</evidence>
<dbReference type="PANTHER" id="PTHR41523:SF8">
    <property type="entry name" value="ETHYLENE RESPONSE SENSOR PROTEIN"/>
    <property type="match status" value="1"/>
</dbReference>
<dbReference type="AlphaFoldDB" id="A0AAJ1IBL4"/>
<evidence type="ECO:0000256" key="9">
    <source>
        <dbReference type="ARBA" id="ARBA00022777"/>
    </source>
</evidence>
<dbReference type="Gene3D" id="3.30.565.10">
    <property type="entry name" value="Histidine kinase-like ATPase, C-terminal domain"/>
    <property type="match status" value="1"/>
</dbReference>
<evidence type="ECO:0000256" key="7">
    <source>
        <dbReference type="ARBA" id="ARBA00022692"/>
    </source>
</evidence>
<dbReference type="Pfam" id="PF17200">
    <property type="entry name" value="sCache_2"/>
    <property type="match status" value="1"/>
</dbReference>
<dbReference type="InterPro" id="IPR003594">
    <property type="entry name" value="HATPase_dom"/>
</dbReference>
<keyword evidence="5" id="KW-0597">Phosphoprotein</keyword>
<comment type="catalytic activity">
    <reaction evidence="1">
        <text>ATP + protein L-histidine = ADP + protein N-phospho-L-histidine.</text>
        <dbReference type="EC" id="2.7.13.3"/>
    </reaction>
</comment>
<feature type="transmembrane region" description="Helical" evidence="13">
    <location>
        <begin position="12"/>
        <end position="30"/>
    </location>
</feature>
<name>A0AAJ1IBL4_9SPIO</name>
<comment type="caution">
    <text evidence="15">The sequence shown here is derived from an EMBL/GenBank/DDBJ whole genome shotgun (WGS) entry which is preliminary data.</text>
</comment>
<keyword evidence="10" id="KW-0067">ATP-binding</keyword>
<evidence type="ECO:0000313" key="16">
    <source>
        <dbReference type="Proteomes" id="UP001221217"/>
    </source>
</evidence>
<dbReference type="Gene3D" id="3.30.450.20">
    <property type="entry name" value="PAS domain"/>
    <property type="match status" value="2"/>
</dbReference>
<dbReference type="SMART" id="SM00387">
    <property type="entry name" value="HATPase_c"/>
    <property type="match status" value="1"/>
</dbReference>
<evidence type="ECO:0000256" key="13">
    <source>
        <dbReference type="SAM" id="Phobius"/>
    </source>
</evidence>
<keyword evidence="9" id="KW-0418">Kinase</keyword>
<evidence type="ECO:0000313" key="15">
    <source>
        <dbReference type="EMBL" id="MDC7226273.1"/>
    </source>
</evidence>
<protein>
    <recommendedName>
        <fullName evidence="3">histidine kinase</fullName>
        <ecNumber evidence="3">2.7.13.3</ecNumber>
    </recommendedName>
</protein>
<keyword evidence="8" id="KW-0547">Nucleotide-binding</keyword>
<proteinExistence type="predicted"/>
<evidence type="ECO:0000259" key="14">
    <source>
        <dbReference type="PROSITE" id="PS50109"/>
    </source>
</evidence>
<comment type="subcellular location">
    <subcellularLocation>
        <location evidence="2">Cell membrane</location>
        <topology evidence="2">Multi-pass membrane protein</topology>
    </subcellularLocation>
</comment>
<evidence type="ECO:0000256" key="3">
    <source>
        <dbReference type="ARBA" id="ARBA00012438"/>
    </source>
</evidence>
<keyword evidence="11 13" id="KW-1133">Transmembrane helix</keyword>
<dbReference type="PANTHER" id="PTHR41523">
    <property type="entry name" value="TWO-COMPONENT SYSTEM SENSOR PROTEIN"/>
    <property type="match status" value="1"/>
</dbReference>
<dbReference type="EC" id="2.7.13.3" evidence="3"/>
<evidence type="ECO:0000256" key="4">
    <source>
        <dbReference type="ARBA" id="ARBA00022475"/>
    </source>
</evidence>
<dbReference type="SUPFAM" id="SSF55874">
    <property type="entry name" value="ATPase domain of HSP90 chaperone/DNA topoisomerase II/histidine kinase"/>
    <property type="match status" value="1"/>
</dbReference>
<dbReference type="Proteomes" id="UP001221217">
    <property type="component" value="Unassembled WGS sequence"/>
</dbReference>
<evidence type="ECO:0000256" key="12">
    <source>
        <dbReference type="ARBA" id="ARBA00023136"/>
    </source>
</evidence>
<gene>
    <name evidence="15" type="ORF">PQJ61_05875</name>
</gene>
<dbReference type="InterPro" id="IPR033480">
    <property type="entry name" value="sCache_2"/>
</dbReference>
<feature type="domain" description="Histidine kinase" evidence="14">
    <location>
        <begin position="304"/>
        <end position="496"/>
    </location>
</feature>
<dbReference type="SMART" id="SM01049">
    <property type="entry name" value="Cache_2"/>
    <property type="match status" value="1"/>
</dbReference>
<sequence length="497" mass="56283">MQIPLKRTIRNFILVGILNIILISGVIVIMDVQFKASTVELRKNELRRLVQLGLNSIEPIRRGYREGTYSREEALELIASQVRLLTFDDETQPNYLFMSTYDGIMLVQPFEPELEGSNQLNLRDADGNFIIRELIKQAKSEPGWVSYRYHPPGVAEAQEKLSYITGLQEFDCYIGTGIYSGDIQTATRNYFLTLSIIFSITVIILIGLAALITYPIVASVRTITASMTELDESPLLQAPVSKPIKFKKNSDAYYLVSGFNDIVRRLAARNREIIAASEERDSLREEHIRIIEESLSEKEMMLKEINHRVKNNFQIIISLLKLELSENQDPVTRESFLELISRLESISIIHNMLYSNENYSSVSAETYLKNLAEYIIHSFGADQKIDIMYSIDSMEFSIDQAVTIGMITNETLTNSVKYAFKENESGIVSIGLHNKAGSLIFTITDNGSGLPDEYIQGKQGSLGINLIRNLSRQLDGTMTIDNSDGTRYRIEFTEKST</sequence>
<evidence type="ECO:0000256" key="2">
    <source>
        <dbReference type="ARBA" id="ARBA00004651"/>
    </source>
</evidence>
<evidence type="ECO:0000256" key="1">
    <source>
        <dbReference type="ARBA" id="ARBA00000085"/>
    </source>
</evidence>
<organism evidence="15 16">
    <name type="scientific">Candidatus Thalassospirochaeta sargassi</name>
    <dbReference type="NCBI Taxonomy" id="3119039"/>
    <lineage>
        <taxon>Bacteria</taxon>
        <taxon>Pseudomonadati</taxon>
        <taxon>Spirochaetota</taxon>
        <taxon>Spirochaetia</taxon>
        <taxon>Spirochaetales</taxon>
        <taxon>Spirochaetaceae</taxon>
        <taxon>Candidatus Thalassospirochaeta</taxon>
    </lineage>
</organism>
<evidence type="ECO:0000256" key="8">
    <source>
        <dbReference type="ARBA" id="ARBA00022741"/>
    </source>
</evidence>
<dbReference type="InterPro" id="IPR011495">
    <property type="entry name" value="Sig_transdc_His_kin_sub2_dim/P"/>
</dbReference>
<keyword evidence="4" id="KW-1003">Cell membrane</keyword>
<accession>A0AAJ1IBL4</accession>